<gene>
    <name evidence="1" type="ORF">IAA73_00805</name>
</gene>
<comment type="caution">
    <text evidence="1">The sequence shown here is derived from an EMBL/GenBank/DDBJ whole genome shotgun (WGS) entry which is preliminary data.</text>
</comment>
<dbReference type="Proteomes" id="UP000823641">
    <property type="component" value="Unassembled WGS sequence"/>
</dbReference>
<reference evidence="1" key="2">
    <citation type="journal article" date="2021" name="PeerJ">
        <title>Extensive microbial diversity within the chicken gut microbiome revealed by metagenomics and culture.</title>
        <authorList>
            <person name="Gilroy R."/>
            <person name="Ravi A."/>
            <person name="Getino M."/>
            <person name="Pursley I."/>
            <person name="Horton D.L."/>
            <person name="Alikhan N.F."/>
            <person name="Baker D."/>
            <person name="Gharbi K."/>
            <person name="Hall N."/>
            <person name="Watson M."/>
            <person name="Adriaenssens E.M."/>
            <person name="Foster-Nyarko E."/>
            <person name="Jarju S."/>
            <person name="Secka A."/>
            <person name="Antonio M."/>
            <person name="Oren A."/>
            <person name="Chaudhuri R.R."/>
            <person name="La Ragione R."/>
            <person name="Hildebrand F."/>
            <person name="Pallen M.J."/>
        </authorList>
    </citation>
    <scope>NUCLEOTIDE SEQUENCE</scope>
    <source>
        <strain evidence="1">G3-3990</strain>
    </source>
</reference>
<proteinExistence type="predicted"/>
<reference evidence="1" key="1">
    <citation type="submission" date="2020-10" db="EMBL/GenBank/DDBJ databases">
        <authorList>
            <person name="Gilroy R."/>
        </authorList>
    </citation>
    <scope>NUCLEOTIDE SEQUENCE</scope>
    <source>
        <strain evidence="1">G3-3990</strain>
    </source>
</reference>
<dbReference type="AlphaFoldDB" id="A0A9D9HS43"/>
<organism evidence="1 2">
    <name type="scientific">Candidatus Gallipaludibacter merdavium</name>
    <dbReference type="NCBI Taxonomy" id="2840839"/>
    <lineage>
        <taxon>Bacteria</taxon>
        <taxon>Pseudomonadati</taxon>
        <taxon>Bacteroidota</taxon>
        <taxon>Bacteroidia</taxon>
        <taxon>Bacteroidales</taxon>
        <taxon>Candidatus Gallipaludibacter</taxon>
    </lineage>
</organism>
<evidence type="ECO:0000313" key="1">
    <source>
        <dbReference type="EMBL" id="MBO8458865.1"/>
    </source>
</evidence>
<dbReference type="EMBL" id="JADIMG010000004">
    <property type="protein sequence ID" value="MBO8458865.1"/>
    <property type="molecule type" value="Genomic_DNA"/>
</dbReference>
<name>A0A9D9HS43_9BACT</name>
<sequence length="306" mass="35975">MDDKLISTIDKITKLTQQNTEFDIELRKRLNVSSANSVLSEDERINQIYEYCIEKIIRQQAIEFYADFPLESIKTILIEDYVRMESFRRKDNFGDFCLSLYQQIECMTNKLCETRELSEITEKMWGYPAYLKIEKGKDPSINSRSCDYTIASLLFPGNNKRTGNTNAFEKSRISLQTQYAIDKIRTIVYFLGYKAMMKGSDYDSFVEITSLLNDIYQCRNMNHRGNSQNQWEKETIDRIIPLKSFYYFKFLGVLAQYIEYIKEGYTHIPTLLDFCKTIQPQKIEGPNIKSVGFLSPEELARRTKKK</sequence>
<evidence type="ECO:0000313" key="2">
    <source>
        <dbReference type="Proteomes" id="UP000823641"/>
    </source>
</evidence>
<accession>A0A9D9HS43</accession>
<protein>
    <submittedName>
        <fullName evidence="1">Uncharacterized protein</fullName>
    </submittedName>
</protein>